<dbReference type="FunCoup" id="H3BBW6">
    <property type="interactions" value="92"/>
</dbReference>
<dbReference type="GO" id="GO:0016020">
    <property type="term" value="C:membrane"/>
    <property type="evidence" value="ECO:0007669"/>
    <property type="project" value="UniProtKB-SubCell"/>
</dbReference>
<evidence type="ECO:0000256" key="8">
    <source>
        <dbReference type="SAM" id="Phobius"/>
    </source>
</evidence>
<dbReference type="HOGENOM" id="CLU_157357_0_0_1"/>
<keyword evidence="5 6" id="KW-0472">Membrane</keyword>
<dbReference type="Pfam" id="PF15128">
    <property type="entry name" value="T_cell_tran_alt"/>
    <property type="match status" value="1"/>
</dbReference>
<reference evidence="10" key="1">
    <citation type="submission" date="2011-08" db="EMBL/GenBank/DDBJ databases">
        <title>The draft genome of Latimeria chalumnae.</title>
        <authorList>
            <person name="Di Palma F."/>
            <person name="Alfoldi J."/>
            <person name="Johnson J."/>
            <person name="Berlin A."/>
            <person name="Gnerre S."/>
            <person name="Jaffe D."/>
            <person name="MacCallum I."/>
            <person name="Young S."/>
            <person name="Walker B.J."/>
            <person name="Lander E."/>
            <person name="Lindblad-Toh K."/>
        </authorList>
    </citation>
    <scope>NUCLEOTIDE SEQUENCE [LARGE SCALE GENOMIC DNA]</scope>
    <source>
        <strain evidence="10">Wild caught</strain>
    </source>
</reference>
<evidence type="ECO:0000256" key="2">
    <source>
        <dbReference type="ARBA" id="ARBA00007537"/>
    </source>
</evidence>
<gene>
    <name evidence="9" type="primary">TCTA</name>
</gene>
<sequence>MEDLWAVDLVSQVLDILFSFWKEFLQDWDSNDMRGVIFKLLLGWLVLSLLVIHLAWKVYGSTVNDMYYRQGMGGQNGGTPEAASHFTSWESVGSDPSKTHRE</sequence>
<evidence type="ECO:0000313" key="9">
    <source>
        <dbReference type="Ensembl" id="ENSLACP00000019387.1"/>
    </source>
</evidence>
<dbReference type="EMBL" id="AFYH01041525">
    <property type="status" value="NOT_ANNOTATED_CDS"/>
    <property type="molecule type" value="Genomic_DNA"/>
</dbReference>
<dbReference type="eggNOG" id="ENOG502S6IC">
    <property type="taxonomic scope" value="Eukaryota"/>
</dbReference>
<dbReference type="STRING" id="7897.ENSLACP00000019387"/>
<reference evidence="9" key="2">
    <citation type="submission" date="2025-08" db="UniProtKB">
        <authorList>
            <consortium name="Ensembl"/>
        </authorList>
    </citation>
    <scope>IDENTIFICATION</scope>
</reference>
<feature type="transmembrane region" description="Helical" evidence="8">
    <location>
        <begin position="36"/>
        <end position="56"/>
    </location>
</feature>
<dbReference type="CTD" id="6988"/>
<keyword evidence="3 8" id="KW-0812">Transmembrane</keyword>
<evidence type="ECO:0000313" key="10">
    <source>
        <dbReference type="Proteomes" id="UP000008672"/>
    </source>
</evidence>
<evidence type="ECO:0000256" key="3">
    <source>
        <dbReference type="ARBA" id="ARBA00022692"/>
    </source>
</evidence>
<dbReference type="Proteomes" id="UP000008672">
    <property type="component" value="Unassembled WGS sequence"/>
</dbReference>
<dbReference type="PANTHER" id="PTHR32267">
    <property type="entry name" value="T-CELL LEUKEMIA TRANSLOCATION-ALTERED GENE PROTEIN"/>
    <property type="match status" value="1"/>
</dbReference>
<feature type="region of interest" description="Disordered" evidence="7">
    <location>
        <begin position="75"/>
        <end position="102"/>
    </location>
</feature>
<dbReference type="GeneTree" id="ENSGT00390000004490"/>
<dbReference type="AlphaFoldDB" id="H3BBW6"/>
<evidence type="ECO:0000256" key="1">
    <source>
        <dbReference type="ARBA" id="ARBA00004370"/>
    </source>
</evidence>
<keyword evidence="10" id="KW-1185">Reference proteome</keyword>
<comment type="similarity">
    <text evidence="2 6">Belongs to the TCTA family.</text>
</comment>
<organism evidence="9 10">
    <name type="scientific">Latimeria chalumnae</name>
    <name type="common">Coelacanth</name>
    <dbReference type="NCBI Taxonomy" id="7897"/>
    <lineage>
        <taxon>Eukaryota</taxon>
        <taxon>Metazoa</taxon>
        <taxon>Chordata</taxon>
        <taxon>Craniata</taxon>
        <taxon>Vertebrata</taxon>
        <taxon>Euteleostomi</taxon>
        <taxon>Coelacanthiformes</taxon>
        <taxon>Coelacanthidae</taxon>
        <taxon>Latimeria</taxon>
    </lineage>
</organism>
<keyword evidence="4 8" id="KW-1133">Transmembrane helix</keyword>
<dbReference type="Bgee" id="ENSLACG00000017052">
    <property type="expression patterns" value="Expressed in muscle tissue and 2 other cell types or tissues"/>
</dbReference>
<evidence type="ECO:0000256" key="4">
    <source>
        <dbReference type="ARBA" id="ARBA00022989"/>
    </source>
</evidence>
<protein>
    <recommendedName>
        <fullName evidence="6">T-cell leukemia translocation-altered gene protein homolog</fullName>
    </recommendedName>
</protein>
<dbReference type="InParanoid" id="H3BBW6"/>
<name>H3BBW6_LATCH</name>
<comment type="subcellular location">
    <subcellularLocation>
        <location evidence="1 6">Membrane</location>
    </subcellularLocation>
</comment>
<evidence type="ECO:0000256" key="7">
    <source>
        <dbReference type="SAM" id="MobiDB-lite"/>
    </source>
</evidence>
<dbReference type="GeneID" id="102363563"/>
<proteinExistence type="inferred from homology"/>
<dbReference type="Ensembl" id="ENSLACT00000019522.1">
    <property type="protein sequence ID" value="ENSLACP00000019387.1"/>
    <property type="gene ID" value="ENSLACG00000017052.1"/>
</dbReference>
<dbReference type="EMBL" id="AFYH01041524">
    <property type="status" value="NOT_ANNOTATED_CDS"/>
    <property type="molecule type" value="Genomic_DNA"/>
</dbReference>
<accession>H3BBW6</accession>
<dbReference type="PIRSF" id="PIRSF009935">
    <property type="entry name" value="TCTA"/>
    <property type="match status" value="1"/>
</dbReference>
<dbReference type="InterPro" id="IPR016560">
    <property type="entry name" value="TCTA"/>
</dbReference>
<dbReference type="RefSeq" id="XP_064422204.1">
    <property type="nucleotide sequence ID" value="XM_064566134.1"/>
</dbReference>
<dbReference type="PANTHER" id="PTHR32267:SF2">
    <property type="entry name" value="T-CELL LEUKEMIA TRANSLOCATION-ALTERED GENE PROTEIN"/>
    <property type="match status" value="1"/>
</dbReference>
<evidence type="ECO:0000256" key="5">
    <source>
        <dbReference type="ARBA" id="ARBA00023136"/>
    </source>
</evidence>
<evidence type="ECO:0000256" key="6">
    <source>
        <dbReference type="PIRNR" id="PIRNR009935"/>
    </source>
</evidence>
<feature type="compositionally biased region" description="Polar residues" evidence="7">
    <location>
        <begin position="85"/>
        <end position="96"/>
    </location>
</feature>
<dbReference type="GO" id="GO:0072675">
    <property type="term" value="P:osteoclast fusion"/>
    <property type="evidence" value="ECO:0007669"/>
    <property type="project" value="TreeGrafter"/>
</dbReference>
<reference evidence="9" key="3">
    <citation type="submission" date="2025-09" db="UniProtKB">
        <authorList>
            <consortium name="Ensembl"/>
        </authorList>
    </citation>
    <scope>IDENTIFICATION</scope>
</reference>
<dbReference type="OMA" id="SMWESTS"/>